<sequence>MLVGAFYACSDPSSPKKTGAVKTTASTPDAVPSTASPSAPAPSGTPSPVPGQGAVTPCTDDEISVTVRTDRDPVPSAAFLRIFIKIKNTSARTCSRDLGADAQEAQIKQGEKRIWSSDDCNALHGTNVVSLAPNTDGQEFFTDWNTTSSSPSTCKEGRALVEQGSYQVFGRLGTKMSAPANFRVS</sequence>
<feature type="compositionally biased region" description="Pro residues" evidence="1">
    <location>
        <begin position="39"/>
        <end position="49"/>
    </location>
</feature>
<feature type="compositionally biased region" description="Low complexity" evidence="1">
    <location>
        <begin position="23"/>
        <end position="38"/>
    </location>
</feature>
<evidence type="ECO:0000313" key="3">
    <source>
        <dbReference type="Proteomes" id="UP000622552"/>
    </source>
</evidence>
<dbReference type="EMBL" id="JADOUF010000001">
    <property type="protein sequence ID" value="MBG6139201.1"/>
    <property type="molecule type" value="Genomic_DNA"/>
</dbReference>
<protein>
    <recommendedName>
        <fullName evidence="4">DUF4232 domain-containing protein</fullName>
    </recommendedName>
</protein>
<dbReference type="Proteomes" id="UP000622552">
    <property type="component" value="Unassembled WGS sequence"/>
</dbReference>
<dbReference type="AlphaFoldDB" id="A0A8J7GWP8"/>
<accession>A0A8J7GWP8</accession>
<keyword evidence="3" id="KW-1185">Reference proteome</keyword>
<reference evidence="2" key="1">
    <citation type="submission" date="2020-11" db="EMBL/GenBank/DDBJ databases">
        <title>Sequencing the genomes of 1000 actinobacteria strains.</title>
        <authorList>
            <person name="Klenk H.-P."/>
        </authorList>
    </citation>
    <scope>NUCLEOTIDE SEQUENCE</scope>
    <source>
        <strain evidence="2">DSM 45356</strain>
    </source>
</reference>
<dbReference type="RefSeq" id="WP_197005882.1">
    <property type="nucleotide sequence ID" value="NZ_BONS01000012.1"/>
</dbReference>
<evidence type="ECO:0008006" key="4">
    <source>
        <dbReference type="Google" id="ProtNLM"/>
    </source>
</evidence>
<comment type="caution">
    <text evidence="2">The sequence shown here is derived from an EMBL/GenBank/DDBJ whole genome shotgun (WGS) entry which is preliminary data.</text>
</comment>
<feature type="region of interest" description="Disordered" evidence="1">
    <location>
        <begin position="8"/>
        <end position="58"/>
    </location>
</feature>
<gene>
    <name evidence="2" type="ORF">IW245_005395</name>
</gene>
<name>A0A8J7GWP8_9ACTN</name>
<evidence type="ECO:0000313" key="2">
    <source>
        <dbReference type="EMBL" id="MBG6139201.1"/>
    </source>
</evidence>
<proteinExistence type="predicted"/>
<organism evidence="2 3">
    <name type="scientific">Longispora fulva</name>
    <dbReference type="NCBI Taxonomy" id="619741"/>
    <lineage>
        <taxon>Bacteria</taxon>
        <taxon>Bacillati</taxon>
        <taxon>Actinomycetota</taxon>
        <taxon>Actinomycetes</taxon>
        <taxon>Micromonosporales</taxon>
        <taxon>Micromonosporaceae</taxon>
        <taxon>Longispora</taxon>
    </lineage>
</organism>
<evidence type="ECO:0000256" key="1">
    <source>
        <dbReference type="SAM" id="MobiDB-lite"/>
    </source>
</evidence>